<dbReference type="GO" id="GO:0008380">
    <property type="term" value="P:RNA splicing"/>
    <property type="evidence" value="ECO:0007669"/>
    <property type="project" value="UniProtKB-KW"/>
</dbReference>
<dbReference type="FunFam" id="3.30.70.330:FF:000097">
    <property type="entry name" value="U2 snRNP auxiliary factor large subunit"/>
    <property type="match status" value="1"/>
</dbReference>
<keyword evidence="3" id="KW-0508">mRNA splicing</keyword>
<evidence type="ECO:0000256" key="1">
    <source>
        <dbReference type="ARBA" id="ARBA00022664"/>
    </source>
</evidence>
<name>A0A7S3GNQ6_9STRA</name>
<accession>A0A7S3GNQ6</accession>
<dbReference type="Pfam" id="PF00076">
    <property type="entry name" value="RRM_1"/>
    <property type="match status" value="1"/>
</dbReference>
<feature type="domain" description="RRM" evidence="6">
    <location>
        <begin position="218"/>
        <end position="305"/>
    </location>
</feature>
<dbReference type="AlphaFoldDB" id="A0A7S3GNQ6"/>
<keyword evidence="2 4" id="KW-0694">RNA-binding</keyword>
<feature type="compositionally biased region" description="Basic and acidic residues" evidence="5">
    <location>
        <begin position="88"/>
        <end position="110"/>
    </location>
</feature>
<dbReference type="Gene3D" id="3.30.70.330">
    <property type="match status" value="3"/>
</dbReference>
<reference evidence="7" key="1">
    <citation type="submission" date="2021-01" db="EMBL/GenBank/DDBJ databases">
        <authorList>
            <person name="Corre E."/>
            <person name="Pelletier E."/>
            <person name="Niang G."/>
            <person name="Scheremetjew M."/>
            <person name="Finn R."/>
            <person name="Kale V."/>
            <person name="Holt S."/>
            <person name="Cochrane G."/>
            <person name="Meng A."/>
            <person name="Brown T."/>
            <person name="Cohen L."/>
        </authorList>
    </citation>
    <scope>NUCLEOTIDE SEQUENCE</scope>
    <source>
        <strain evidence="7">CCAP 955/1</strain>
    </source>
</reference>
<feature type="domain" description="RRM" evidence="6">
    <location>
        <begin position="464"/>
        <end position="565"/>
    </location>
</feature>
<evidence type="ECO:0000256" key="5">
    <source>
        <dbReference type="SAM" id="MobiDB-lite"/>
    </source>
</evidence>
<evidence type="ECO:0000256" key="3">
    <source>
        <dbReference type="ARBA" id="ARBA00023187"/>
    </source>
</evidence>
<feature type="compositionally biased region" description="Polar residues" evidence="5">
    <location>
        <begin position="32"/>
        <end position="55"/>
    </location>
</feature>
<dbReference type="GO" id="GO:0006397">
    <property type="term" value="P:mRNA processing"/>
    <property type="evidence" value="ECO:0007669"/>
    <property type="project" value="UniProtKB-KW"/>
</dbReference>
<dbReference type="EMBL" id="HBIC01001396">
    <property type="protein sequence ID" value="CAE0271993.1"/>
    <property type="molecule type" value="Transcribed_RNA"/>
</dbReference>
<keyword evidence="1" id="KW-0507">mRNA processing</keyword>
<protein>
    <recommendedName>
        <fullName evidence="6">RRM domain-containing protein</fullName>
    </recommendedName>
</protein>
<dbReference type="InterPro" id="IPR012677">
    <property type="entry name" value="Nucleotide-bd_a/b_plait_sf"/>
</dbReference>
<dbReference type="InterPro" id="IPR035979">
    <property type="entry name" value="RBD_domain_sf"/>
</dbReference>
<organism evidence="7">
    <name type="scientific">Spumella elongata</name>
    <dbReference type="NCBI Taxonomy" id="89044"/>
    <lineage>
        <taxon>Eukaryota</taxon>
        <taxon>Sar</taxon>
        <taxon>Stramenopiles</taxon>
        <taxon>Ochrophyta</taxon>
        <taxon>Chrysophyceae</taxon>
        <taxon>Chromulinales</taxon>
        <taxon>Chromulinaceae</taxon>
        <taxon>Spumella</taxon>
    </lineage>
</organism>
<dbReference type="SMART" id="SM00360">
    <property type="entry name" value="RRM"/>
    <property type="match status" value="3"/>
</dbReference>
<gene>
    <name evidence="7" type="ORF">SELO1098_LOCUS818</name>
</gene>
<dbReference type="PROSITE" id="PS50102">
    <property type="entry name" value="RRM"/>
    <property type="match status" value="3"/>
</dbReference>
<evidence type="ECO:0000313" key="7">
    <source>
        <dbReference type="EMBL" id="CAE0271993.1"/>
    </source>
</evidence>
<feature type="compositionally biased region" description="Low complexity" evidence="5">
    <location>
        <begin position="111"/>
        <end position="133"/>
    </location>
</feature>
<evidence type="ECO:0000256" key="2">
    <source>
        <dbReference type="ARBA" id="ARBA00022884"/>
    </source>
</evidence>
<dbReference type="InterPro" id="IPR000504">
    <property type="entry name" value="RRM_dom"/>
</dbReference>
<evidence type="ECO:0000256" key="4">
    <source>
        <dbReference type="PROSITE-ProRule" id="PRU00176"/>
    </source>
</evidence>
<sequence length="574" mass="60515">MAGRGRGATLPAWMTAGGADAAIAGNGHMGSTAPSHNSAAGQFEDYNSSNSNQPPRYQDAYVPPAQTAPAPMSYSMGSVPPPQYNQRQDSRGRDDGRRDGARPNGRERSARSSSRSKQLGNSSSSGPGSSRIGSWKRGGSRVSNFDVRPPDGVELPPIGVIATGTGVPNSFFSYANNPAVSGAPLPGSGAAASKYGATPYQQPKVDPNAASMLTRHARRIYAGGIPPRATEIEIANFFNDVMTRALHPARTEGPPVIKIYLNVEKCYAFVEFGSIELTTAAMQLDGIKFEHYTGTTIVRVRRPNDYRPEMLPPNLGPIPTLNLTSFGIAPTIGGGASSAQTGPGKVFIGGLPYNLTDEQIMELMGAFGPIKSFHQVRDPGSITSKGYGFCEYVNPANAEAAIAGLNGMALGEKTLSVRLATQGASAATAGAAQQQQQFLGGLGGMAPGMGIYGAGAGAFVPPPQAAQMGGVPPTRVLRLSNMVTREDLYNEAEYVDIKEDVRLECLQYGKVLSVVMPRVKEGYSAAAECLIFVEFEAVEGAMAAAKVLNGRKFAENVVHVAYFSEKDFATQHLI</sequence>
<feature type="domain" description="RRM" evidence="6">
    <location>
        <begin position="344"/>
        <end position="422"/>
    </location>
</feature>
<dbReference type="SUPFAM" id="SSF54928">
    <property type="entry name" value="RNA-binding domain, RBD"/>
    <property type="match status" value="2"/>
</dbReference>
<evidence type="ECO:0000259" key="6">
    <source>
        <dbReference type="PROSITE" id="PS50102"/>
    </source>
</evidence>
<dbReference type="PANTHER" id="PTHR23139">
    <property type="entry name" value="RNA-BINDING PROTEIN"/>
    <property type="match status" value="1"/>
</dbReference>
<dbReference type="GO" id="GO:0003723">
    <property type="term" value="F:RNA binding"/>
    <property type="evidence" value="ECO:0007669"/>
    <property type="project" value="UniProtKB-UniRule"/>
</dbReference>
<proteinExistence type="predicted"/>
<dbReference type="CDD" id="cd12232">
    <property type="entry name" value="RRM3_U2AF65"/>
    <property type="match status" value="1"/>
</dbReference>
<dbReference type="CDD" id="cd12231">
    <property type="entry name" value="RRM2_U2AF65"/>
    <property type="match status" value="1"/>
</dbReference>
<feature type="region of interest" description="Disordered" evidence="5">
    <location>
        <begin position="21"/>
        <end position="153"/>
    </location>
</feature>